<evidence type="ECO:0000313" key="1">
    <source>
        <dbReference type="EMBL" id="KAK4172862.1"/>
    </source>
</evidence>
<dbReference type="SUPFAM" id="SSF48452">
    <property type="entry name" value="TPR-like"/>
    <property type="match status" value="1"/>
</dbReference>
<evidence type="ECO:0008006" key="3">
    <source>
        <dbReference type="Google" id="ProtNLM"/>
    </source>
</evidence>
<reference evidence="1" key="1">
    <citation type="journal article" date="2023" name="Mol. Phylogenet. Evol.">
        <title>Genome-scale phylogeny and comparative genomics of the fungal order Sordariales.</title>
        <authorList>
            <person name="Hensen N."/>
            <person name="Bonometti L."/>
            <person name="Westerberg I."/>
            <person name="Brannstrom I.O."/>
            <person name="Guillou S."/>
            <person name="Cros-Aarteil S."/>
            <person name="Calhoun S."/>
            <person name="Haridas S."/>
            <person name="Kuo A."/>
            <person name="Mondo S."/>
            <person name="Pangilinan J."/>
            <person name="Riley R."/>
            <person name="LaButti K."/>
            <person name="Andreopoulos B."/>
            <person name="Lipzen A."/>
            <person name="Chen C."/>
            <person name="Yan M."/>
            <person name="Daum C."/>
            <person name="Ng V."/>
            <person name="Clum A."/>
            <person name="Steindorff A."/>
            <person name="Ohm R.A."/>
            <person name="Martin F."/>
            <person name="Silar P."/>
            <person name="Natvig D.O."/>
            <person name="Lalanne C."/>
            <person name="Gautier V."/>
            <person name="Ament-Velasquez S.L."/>
            <person name="Kruys A."/>
            <person name="Hutchinson M.I."/>
            <person name="Powell A.J."/>
            <person name="Barry K."/>
            <person name="Miller A.N."/>
            <person name="Grigoriev I.V."/>
            <person name="Debuchy R."/>
            <person name="Gladieux P."/>
            <person name="Hiltunen Thoren M."/>
            <person name="Johannesson H."/>
        </authorList>
    </citation>
    <scope>NUCLEOTIDE SEQUENCE</scope>
    <source>
        <strain evidence="1">CBS 892.96</strain>
    </source>
</reference>
<organism evidence="1 2">
    <name type="scientific">Triangularia setosa</name>
    <dbReference type="NCBI Taxonomy" id="2587417"/>
    <lineage>
        <taxon>Eukaryota</taxon>
        <taxon>Fungi</taxon>
        <taxon>Dikarya</taxon>
        <taxon>Ascomycota</taxon>
        <taxon>Pezizomycotina</taxon>
        <taxon>Sordariomycetes</taxon>
        <taxon>Sordariomycetidae</taxon>
        <taxon>Sordariales</taxon>
        <taxon>Podosporaceae</taxon>
        <taxon>Triangularia</taxon>
    </lineage>
</organism>
<dbReference type="AlphaFoldDB" id="A0AAN6W380"/>
<dbReference type="PANTHER" id="PTHR46082:SF11">
    <property type="entry name" value="AAA+ ATPASE DOMAIN-CONTAINING PROTEIN-RELATED"/>
    <property type="match status" value="1"/>
</dbReference>
<sequence length="173" mass="20144">MGAKQKMEGVTDRRTDQWHFSEVALRAATSLFPESRRELWGECKRYLRHAQLAAGWARLCEGEAEAAALLTRVSDYVYDSGRWREKEPVDLKAYEYRRRLLGDKHPDTIWSMADLAAKYHAQGRYEEAEKILVEVLALRRHVLGDKHPDTIRSMADLAATYHSQERGMRRRQV</sequence>
<proteinExistence type="predicted"/>
<protein>
    <recommendedName>
        <fullName evidence="3">Kinesin light chain</fullName>
    </recommendedName>
</protein>
<dbReference type="PANTHER" id="PTHR46082">
    <property type="entry name" value="ATP/GTP-BINDING PROTEIN-RELATED"/>
    <property type="match status" value="1"/>
</dbReference>
<dbReference type="Proteomes" id="UP001302321">
    <property type="component" value="Unassembled WGS sequence"/>
</dbReference>
<accession>A0AAN6W380</accession>
<keyword evidence="2" id="KW-1185">Reference proteome</keyword>
<dbReference type="Pfam" id="PF13424">
    <property type="entry name" value="TPR_12"/>
    <property type="match status" value="1"/>
</dbReference>
<reference evidence="1" key="2">
    <citation type="submission" date="2023-05" db="EMBL/GenBank/DDBJ databases">
        <authorList>
            <consortium name="Lawrence Berkeley National Laboratory"/>
            <person name="Steindorff A."/>
            <person name="Hensen N."/>
            <person name="Bonometti L."/>
            <person name="Westerberg I."/>
            <person name="Brannstrom I.O."/>
            <person name="Guillou S."/>
            <person name="Cros-Aarteil S."/>
            <person name="Calhoun S."/>
            <person name="Haridas S."/>
            <person name="Kuo A."/>
            <person name="Mondo S."/>
            <person name="Pangilinan J."/>
            <person name="Riley R."/>
            <person name="Labutti K."/>
            <person name="Andreopoulos B."/>
            <person name="Lipzen A."/>
            <person name="Chen C."/>
            <person name="Yanf M."/>
            <person name="Daum C."/>
            <person name="Ng V."/>
            <person name="Clum A."/>
            <person name="Ohm R."/>
            <person name="Martin F."/>
            <person name="Silar P."/>
            <person name="Natvig D."/>
            <person name="Lalanne C."/>
            <person name="Gautier V."/>
            <person name="Ament-Velasquez S.L."/>
            <person name="Kruys A."/>
            <person name="Hutchinson M.I."/>
            <person name="Powell A.J."/>
            <person name="Barry K."/>
            <person name="Miller A.N."/>
            <person name="Grigoriev I.V."/>
            <person name="Debuchy R."/>
            <person name="Gladieux P."/>
            <person name="Thoren M.H."/>
            <person name="Johannesson H."/>
        </authorList>
    </citation>
    <scope>NUCLEOTIDE SEQUENCE</scope>
    <source>
        <strain evidence="1">CBS 892.96</strain>
    </source>
</reference>
<gene>
    <name evidence="1" type="ORF">QBC36DRAFT_361550</name>
</gene>
<name>A0AAN6W380_9PEZI</name>
<dbReference type="EMBL" id="MU866387">
    <property type="protein sequence ID" value="KAK4172862.1"/>
    <property type="molecule type" value="Genomic_DNA"/>
</dbReference>
<dbReference type="InterPro" id="IPR053137">
    <property type="entry name" value="NLR-like"/>
</dbReference>
<dbReference type="Gene3D" id="1.25.40.10">
    <property type="entry name" value="Tetratricopeptide repeat domain"/>
    <property type="match status" value="1"/>
</dbReference>
<dbReference type="InterPro" id="IPR011990">
    <property type="entry name" value="TPR-like_helical_dom_sf"/>
</dbReference>
<comment type="caution">
    <text evidence="1">The sequence shown here is derived from an EMBL/GenBank/DDBJ whole genome shotgun (WGS) entry which is preliminary data.</text>
</comment>
<evidence type="ECO:0000313" key="2">
    <source>
        <dbReference type="Proteomes" id="UP001302321"/>
    </source>
</evidence>